<feature type="compositionally biased region" description="Low complexity" evidence="1">
    <location>
        <begin position="431"/>
        <end position="450"/>
    </location>
</feature>
<dbReference type="Proteomes" id="UP000031523">
    <property type="component" value="Chromosome"/>
</dbReference>
<sequence length="500" mass="53473">MTNHHEAEHFDKPEPTTSRGADPGTDPLIEQNPLTLRTAGELADALPYLLGYRPGDSIVLAAVHEGDGLGNFGGRARLAIPQRPEDWPLVARETARSLIGGIERRRGKPDGMIVYLSQEPKGEETGQQVMERLRPLAQLLRTSCGSLDVPVVEALCLSGGRIWSYCCPGHGCCPPEGVPLGVPGTSVLAAAATYAGIQVRGSLDELRSRLSPWAPTGLEQITRIQEQERALDAARPDIAPRILAAETRGAVAEETADLARRVLARLAEAPPVGRSVSPDPQDDELLAHDEAAALLLGLQDRSTRDRVAEWMEGEEAAPALRLWRALARRCVGPYADYAAAPLTLAGWVAWSLGDEFEAREALAMALGADPQYTFARLLHRACTEGLDPEAVRRCLRQERADRESEEETAGDSEPSQTGDRTGEPREPGQPEAPGDPEAGTAAAPANTPAAQGGSQPRPARATRRGKKRPGSGPTGGSSHPTPRVPPQTRRAGRRGARSGR</sequence>
<proteinExistence type="predicted"/>
<feature type="region of interest" description="Disordered" evidence="1">
    <location>
        <begin position="1"/>
        <end position="31"/>
    </location>
</feature>
<feature type="compositionally biased region" description="Basic residues" evidence="1">
    <location>
        <begin position="490"/>
        <end position="500"/>
    </location>
</feature>
<gene>
    <name evidence="2" type="ORF">SLNWT_1445</name>
</gene>
<name>A0A0B5ESW8_STRA4</name>
<feature type="region of interest" description="Disordered" evidence="1">
    <location>
        <begin position="398"/>
        <end position="500"/>
    </location>
</feature>
<feature type="compositionally biased region" description="Basic residues" evidence="1">
    <location>
        <begin position="460"/>
        <end position="469"/>
    </location>
</feature>
<reference evidence="2 3" key="1">
    <citation type="submission" date="2015-01" db="EMBL/GenBank/DDBJ databases">
        <title>Enhanced salinomycin production by adjusting the supply of polyketide extender units in Streptomyce albus DSM 41398.</title>
        <authorList>
            <person name="Lu C."/>
        </authorList>
    </citation>
    <scope>NUCLEOTIDE SEQUENCE [LARGE SCALE GENOMIC DNA]</scope>
    <source>
        <strain evidence="3">ATCC 21838 / DSM 41398 / FERM P-419 / JCM 4703 / NBRC 107858</strain>
    </source>
</reference>
<organism evidence="2 3">
    <name type="scientific">Streptomyces albus (strain ATCC 21838 / DSM 41398 / FERM P-419 / JCM 4703 / NBRC 107858)</name>
    <dbReference type="NCBI Taxonomy" id="1081613"/>
    <lineage>
        <taxon>Bacteria</taxon>
        <taxon>Bacillati</taxon>
        <taxon>Actinomycetota</taxon>
        <taxon>Actinomycetes</taxon>
        <taxon>Kitasatosporales</taxon>
        <taxon>Streptomycetaceae</taxon>
        <taxon>Streptomyces</taxon>
    </lineage>
</organism>
<protein>
    <recommendedName>
        <fullName evidence="4">DUF4192 domain-containing protein</fullName>
    </recommendedName>
</protein>
<evidence type="ECO:0000256" key="1">
    <source>
        <dbReference type="SAM" id="MobiDB-lite"/>
    </source>
</evidence>
<evidence type="ECO:0000313" key="3">
    <source>
        <dbReference type="Proteomes" id="UP000031523"/>
    </source>
</evidence>
<dbReference type="KEGG" id="sals:SLNWT_1445"/>
<dbReference type="EMBL" id="CP010519">
    <property type="protein sequence ID" value="AJE81821.1"/>
    <property type="molecule type" value="Genomic_DNA"/>
</dbReference>
<dbReference type="AlphaFoldDB" id="A0A0B5ESW8"/>
<feature type="compositionally biased region" description="Basic and acidic residues" evidence="1">
    <location>
        <begin position="1"/>
        <end position="14"/>
    </location>
</feature>
<evidence type="ECO:0000313" key="2">
    <source>
        <dbReference type="EMBL" id="AJE81821.1"/>
    </source>
</evidence>
<accession>A0A0B5ESW8</accession>
<evidence type="ECO:0008006" key="4">
    <source>
        <dbReference type="Google" id="ProtNLM"/>
    </source>
</evidence>
<dbReference type="InterPro" id="IPR025447">
    <property type="entry name" value="DUF4192"/>
</dbReference>
<dbReference type="Pfam" id="PF13830">
    <property type="entry name" value="DUF4192"/>
    <property type="match status" value="1"/>
</dbReference>
<keyword evidence="3" id="KW-1185">Reference proteome</keyword>